<proteinExistence type="predicted"/>
<gene>
    <name evidence="1" type="ORF">F934_00924</name>
</gene>
<dbReference type="HOGENOM" id="CLU_218959_0_0_6"/>
<organism evidence="1 2">
    <name type="scientific">Acinetobacter beijerinckii ANC 3835</name>
    <dbReference type="NCBI Taxonomy" id="1217649"/>
    <lineage>
        <taxon>Bacteria</taxon>
        <taxon>Pseudomonadati</taxon>
        <taxon>Pseudomonadota</taxon>
        <taxon>Gammaproteobacteria</taxon>
        <taxon>Moraxellales</taxon>
        <taxon>Moraxellaceae</taxon>
        <taxon>Acinetobacter</taxon>
    </lineage>
</organism>
<evidence type="ECO:0000313" key="2">
    <source>
        <dbReference type="Proteomes" id="UP000018417"/>
    </source>
</evidence>
<dbReference type="RefSeq" id="WP_005052639.1">
    <property type="nucleotide sequence ID" value="NZ_KB849758.1"/>
</dbReference>
<sequence>MMMTKKILILIAFIMACLFAQSFDAYMGVEKTVDHTDVLGD</sequence>
<dbReference type="PATRIC" id="fig|1217649.3.peg.883"/>
<name>N9E7D8_9GAMM</name>
<dbReference type="AlphaFoldDB" id="N9E7D8"/>
<accession>N9E7D8</accession>
<protein>
    <submittedName>
        <fullName evidence="1">Uncharacterized protein</fullName>
    </submittedName>
</protein>
<comment type="caution">
    <text evidence="1">The sequence shown here is derived from an EMBL/GenBank/DDBJ whole genome shotgun (WGS) entry which is preliminary data.</text>
</comment>
<dbReference type="EMBL" id="APQK01000009">
    <property type="protein sequence ID" value="ENW06067.1"/>
    <property type="molecule type" value="Genomic_DNA"/>
</dbReference>
<dbReference type="PROSITE" id="PS51257">
    <property type="entry name" value="PROKAR_LIPOPROTEIN"/>
    <property type="match status" value="1"/>
</dbReference>
<evidence type="ECO:0000313" key="1">
    <source>
        <dbReference type="EMBL" id="ENW06067.1"/>
    </source>
</evidence>
<reference evidence="1 2" key="1">
    <citation type="submission" date="2013-02" db="EMBL/GenBank/DDBJ databases">
        <title>The Genome Sequence of Acinetobacter beijerinckii ANC 3835.</title>
        <authorList>
            <consortium name="The Broad Institute Genome Sequencing Platform"/>
            <consortium name="The Broad Institute Genome Sequencing Center for Infectious Disease"/>
            <person name="Cerqueira G."/>
            <person name="Feldgarden M."/>
            <person name="Courvalin P."/>
            <person name="Perichon B."/>
            <person name="Grillot-Courvalin C."/>
            <person name="Clermont D."/>
            <person name="Rocha E."/>
            <person name="Yoon E.-J."/>
            <person name="Nemec A."/>
            <person name="Walker B."/>
            <person name="Young S.K."/>
            <person name="Zeng Q."/>
            <person name="Gargeya S."/>
            <person name="Fitzgerald M."/>
            <person name="Haas B."/>
            <person name="Abouelleil A."/>
            <person name="Alvarado L."/>
            <person name="Arachchi H.M."/>
            <person name="Berlin A.M."/>
            <person name="Chapman S.B."/>
            <person name="Dewar J."/>
            <person name="Goldberg J."/>
            <person name="Griggs A."/>
            <person name="Gujja S."/>
            <person name="Hansen M."/>
            <person name="Howarth C."/>
            <person name="Imamovic A."/>
            <person name="Larimer J."/>
            <person name="McCowan C."/>
            <person name="Murphy C."/>
            <person name="Neiman D."/>
            <person name="Pearson M."/>
            <person name="Priest M."/>
            <person name="Roberts A."/>
            <person name="Saif S."/>
            <person name="Shea T."/>
            <person name="Sisk P."/>
            <person name="Sykes S."/>
            <person name="Wortman J."/>
            <person name="Nusbaum C."/>
            <person name="Birren B."/>
        </authorList>
    </citation>
    <scope>NUCLEOTIDE SEQUENCE [LARGE SCALE GENOMIC DNA]</scope>
    <source>
        <strain evidence="1 2">ANC 3835</strain>
    </source>
</reference>
<dbReference type="Proteomes" id="UP000018417">
    <property type="component" value="Unassembled WGS sequence"/>
</dbReference>